<name>A0ABU8EBG2_9ACTN</name>
<accession>A0ABU8EBG2</accession>
<dbReference type="Proteomes" id="UP001373496">
    <property type="component" value="Unassembled WGS sequence"/>
</dbReference>
<dbReference type="Gene3D" id="3.30.420.40">
    <property type="match status" value="2"/>
</dbReference>
<dbReference type="SUPFAM" id="SSF46785">
    <property type="entry name" value="Winged helix' DNA-binding domain"/>
    <property type="match status" value="1"/>
</dbReference>
<dbReference type="PANTHER" id="PTHR18964">
    <property type="entry name" value="ROK (REPRESSOR, ORF, KINASE) FAMILY"/>
    <property type="match status" value="1"/>
</dbReference>
<dbReference type="InterPro" id="IPR000600">
    <property type="entry name" value="ROK"/>
</dbReference>
<dbReference type="Pfam" id="PF00480">
    <property type="entry name" value="ROK"/>
    <property type="match status" value="1"/>
</dbReference>
<comment type="caution">
    <text evidence="2">The sequence shown here is derived from an EMBL/GenBank/DDBJ whole genome shotgun (WGS) entry which is preliminary data.</text>
</comment>
<evidence type="ECO:0000313" key="2">
    <source>
        <dbReference type="EMBL" id="MEI4280974.1"/>
    </source>
</evidence>
<evidence type="ECO:0000313" key="3">
    <source>
        <dbReference type="Proteomes" id="UP001373496"/>
    </source>
</evidence>
<dbReference type="InterPro" id="IPR043129">
    <property type="entry name" value="ATPase_NBD"/>
</dbReference>
<organism evidence="2 3">
    <name type="scientific">Klenkia terrae</name>
    <dbReference type="NCBI Taxonomy" id="1052259"/>
    <lineage>
        <taxon>Bacteria</taxon>
        <taxon>Bacillati</taxon>
        <taxon>Actinomycetota</taxon>
        <taxon>Actinomycetes</taxon>
        <taxon>Geodermatophilales</taxon>
        <taxon>Geodermatophilaceae</taxon>
        <taxon>Klenkia</taxon>
    </lineage>
</organism>
<dbReference type="PANTHER" id="PTHR18964:SF149">
    <property type="entry name" value="BIFUNCTIONAL UDP-N-ACETYLGLUCOSAMINE 2-EPIMERASE_N-ACETYLMANNOSAMINE KINASE"/>
    <property type="match status" value="1"/>
</dbReference>
<dbReference type="EMBL" id="JBAPLV010000033">
    <property type="protein sequence ID" value="MEI4280974.1"/>
    <property type="molecule type" value="Genomic_DNA"/>
</dbReference>
<proteinExistence type="inferred from homology"/>
<reference evidence="2 3" key="1">
    <citation type="submission" date="2024-03" db="EMBL/GenBank/DDBJ databases">
        <title>Draft genome sequence of Klenkia terrae.</title>
        <authorList>
            <person name="Duangmal K."/>
            <person name="Chantavorakit T."/>
        </authorList>
    </citation>
    <scope>NUCLEOTIDE SEQUENCE [LARGE SCALE GENOMIC DNA]</scope>
    <source>
        <strain evidence="2 3">JCM 17786</strain>
    </source>
</reference>
<dbReference type="InterPro" id="IPR036388">
    <property type="entry name" value="WH-like_DNA-bd_sf"/>
</dbReference>
<dbReference type="InterPro" id="IPR036390">
    <property type="entry name" value="WH_DNA-bd_sf"/>
</dbReference>
<keyword evidence="3" id="KW-1185">Reference proteome</keyword>
<dbReference type="Gene3D" id="1.10.10.10">
    <property type="entry name" value="Winged helix-like DNA-binding domain superfamily/Winged helix DNA-binding domain"/>
    <property type="match status" value="1"/>
</dbReference>
<dbReference type="SUPFAM" id="SSF53067">
    <property type="entry name" value="Actin-like ATPase domain"/>
    <property type="match status" value="1"/>
</dbReference>
<gene>
    <name evidence="2" type="ORF">UXQ13_21045</name>
</gene>
<evidence type="ECO:0000256" key="1">
    <source>
        <dbReference type="ARBA" id="ARBA00006479"/>
    </source>
</evidence>
<sequence length="376" mass="38625">MDPEDSAHQVALHVLRSGPVHRGAVARALGLSPGSLTRLGRPLVDAGVLVETDPVTDPATRRPTRPLDVALDRHRFVGVCVRGSEVWAVCTDLRTTVLDQASAPLPDRSPEAVAGTVTDLVARLVGAGPPPAGTGIALDGRVDAAGRVLHADALGWRTPVDLGGLVAGRTGWPVRVDADLACLTRAEHWFGLGREHASFAVLTVGAGIGYGLVVDDRVVDTGLPQLGHLPLGGAGPRCPRGHRGCAGSLLTTTAVLAAAHVATGAPTTWAELLGGAVDGEVRPRRVVDDAAAALGRLVGVVSATTGVHQVLLGGDGADLAVVGYESLQAALDEHRDPWSRPVEITVRDQDAVAWARAAAGTAVQRFTAGAGWLTPA</sequence>
<protein>
    <submittedName>
        <fullName evidence="2">ROK family protein</fullName>
    </submittedName>
</protein>
<dbReference type="RefSeq" id="WP_225234243.1">
    <property type="nucleotide sequence ID" value="NZ_JBAPLV010000033.1"/>
</dbReference>
<comment type="similarity">
    <text evidence="1">Belongs to the ROK (NagC/XylR) family.</text>
</comment>